<dbReference type="PROSITE" id="PS50801">
    <property type="entry name" value="STAS"/>
    <property type="match status" value="1"/>
</dbReference>
<name>A0ABP6LF22_9ACTN</name>
<proteinExistence type="predicted"/>
<organism evidence="2 3">
    <name type="scientific">Streptosporangium longisporum</name>
    <dbReference type="NCBI Taxonomy" id="46187"/>
    <lineage>
        <taxon>Bacteria</taxon>
        <taxon>Bacillati</taxon>
        <taxon>Actinomycetota</taxon>
        <taxon>Actinomycetes</taxon>
        <taxon>Streptosporangiales</taxon>
        <taxon>Streptosporangiaceae</taxon>
        <taxon>Streptosporangium</taxon>
    </lineage>
</organism>
<dbReference type="InterPro" id="IPR025847">
    <property type="entry name" value="MEDS_domain"/>
</dbReference>
<comment type="caution">
    <text evidence="2">The sequence shown here is derived from an EMBL/GenBank/DDBJ whole genome shotgun (WGS) entry which is preliminary data.</text>
</comment>
<evidence type="ECO:0000259" key="1">
    <source>
        <dbReference type="PROSITE" id="PS50801"/>
    </source>
</evidence>
<reference evidence="3" key="1">
    <citation type="journal article" date="2019" name="Int. J. Syst. Evol. Microbiol.">
        <title>The Global Catalogue of Microorganisms (GCM) 10K type strain sequencing project: providing services to taxonomists for standard genome sequencing and annotation.</title>
        <authorList>
            <consortium name="The Broad Institute Genomics Platform"/>
            <consortium name="The Broad Institute Genome Sequencing Center for Infectious Disease"/>
            <person name="Wu L."/>
            <person name="Ma J."/>
        </authorList>
    </citation>
    <scope>NUCLEOTIDE SEQUENCE [LARGE SCALE GENOMIC DNA]</scope>
    <source>
        <strain evidence="3">JCM 3106</strain>
    </source>
</reference>
<keyword evidence="3" id="KW-1185">Reference proteome</keyword>
<dbReference type="CDD" id="cd07043">
    <property type="entry name" value="STAS_anti-anti-sigma_factors"/>
    <property type="match status" value="1"/>
</dbReference>
<dbReference type="Pfam" id="PF14417">
    <property type="entry name" value="MEDS"/>
    <property type="match status" value="1"/>
</dbReference>
<dbReference type="Pfam" id="PF13466">
    <property type="entry name" value="STAS_2"/>
    <property type="match status" value="1"/>
</dbReference>
<gene>
    <name evidence="2" type="ORF">GCM10017559_80350</name>
</gene>
<dbReference type="InterPro" id="IPR002645">
    <property type="entry name" value="STAS_dom"/>
</dbReference>
<dbReference type="InterPro" id="IPR036513">
    <property type="entry name" value="STAS_dom_sf"/>
</dbReference>
<dbReference type="EMBL" id="BAAAWD010000030">
    <property type="protein sequence ID" value="GAA3039923.1"/>
    <property type="molecule type" value="Genomic_DNA"/>
</dbReference>
<evidence type="ECO:0000313" key="2">
    <source>
        <dbReference type="EMBL" id="GAA3039923.1"/>
    </source>
</evidence>
<dbReference type="Gene3D" id="3.30.750.24">
    <property type="entry name" value="STAS domain"/>
    <property type="match status" value="1"/>
</dbReference>
<evidence type="ECO:0000313" key="3">
    <source>
        <dbReference type="Proteomes" id="UP001499930"/>
    </source>
</evidence>
<protein>
    <recommendedName>
        <fullName evidence="1">STAS domain-containing protein</fullName>
    </recommendedName>
</protein>
<feature type="domain" description="STAS" evidence="1">
    <location>
        <begin position="196"/>
        <end position="294"/>
    </location>
</feature>
<dbReference type="InterPro" id="IPR058548">
    <property type="entry name" value="MlaB-like_STAS"/>
</dbReference>
<sequence length="294" mass="31614">MVRQVRDVRPGDHLYAAFSHENEQREVVTAFVGDGLESGERVLCLTDDPAGERVRRWLGSAGIDTAAATRTGRLTLRSSEDGYLPSGRFDVDATIAMLRREVDSCLGAGFTGFRVSGEMGWALRGAPGTELLDTYERRVTALFDEGLSAAICQYDTRLFPSGRLDALVGCHHGGVQANALFHDGRLRITPGSDPSGAPLLRVAGIVDQDNTAALRTALEALLRDGPDDDVRLDMAGLEFIDVAGLRDLASTAALLPPGRRLRVLNLAPMLGEVVRLVGWDRTPGLILDLEAVPA</sequence>
<dbReference type="Proteomes" id="UP001499930">
    <property type="component" value="Unassembled WGS sequence"/>
</dbReference>
<dbReference type="SUPFAM" id="SSF52091">
    <property type="entry name" value="SpoIIaa-like"/>
    <property type="match status" value="1"/>
</dbReference>
<accession>A0ABP6LF22</accession>